<feature type="domain" description="SRR1-like" evidence="3">
    <location>
        <begin position="82"/>
        <end position="292"/>
    </location>
</feature>
<protein>
    <submittedName>
        <fullName evidence="4">SPOSA6832_01430-mRNA-1:cds</fullName>
    </submittedName>
</protein>
<accession>A0A0D6EIR6</accession>
<organism evidence="4 5">
    <name type="scientific">Sporidiobolus salmonicolor</name>
    <name type="common">Yeast-like fungus</name>
    <name type="synonym">Sporobolomyces salmonicolor</name>
    <dbReference type="NCBI Taxonomy" id="5005"/>
    <lineage>
        <taxon>Eukaryota</taxon>
        <taxon>Fungi</taxon>
        <taxon>Dikarya</taxon>
        <taxon>Basidiomycota</taxon>
        <taxon>Pucciniomycotina</taxon>
        <taxon>Microbotryomycetes</taxon>
        <taxon>Sporidiobolales</taxon>
        <taxon>Sporidiobolaceae</taxon>
        <taxon>Sporobolomyces</taxon>
    </lineage>
</organism>
<feature type="non-terminal residue" evidence="4">
    <location>
        <position position="1"/>
    </location>
</feature>
<dbReference type="InterPro" id="IPR040044">
    <property type="entry name" value="SRR1L"/>
</dbReference>
<evidence type="ECO:0000256" key="2">
    <source>
        <dbReference type="SAM" id="MobiDB-lite"/>
    </source>
</evidence>
<feature type="region of interest" description="Disordered" evidence="2">
    <location>
        <begin position="219"/>
        <end position="255"/>
    </location>
</feature>
<gene>
    <name evidence="4" type="primary">SPOSA6832_01430</name>
</gene>
<feature type="compositionally biased region" description="Polar residues" evidence="2">
    <location>
        <begin position="220"/>
        <end position="230"/>
    </location>
</feature>
<feature type="compositionally biased region" description="Basic residues" evidence="2">
    <location>
        <begin position="17"/>
        <end position="29"/>
    </location>
</feature>
<sequence length="344" mass="37687">MTVPSDDDGFTSVTYKKPIRAPKNRKGKNRFRERTLEEKLVARRDAMRQSGYLQACREMLRTALAPPRKDDEKAAPSSCPRPVCVVCLGLGSLSESTKAQDQYVLLRELIEELGAAVRAFSPLPFRIELDQAFVQLDPTHRVAFYDPVFTPEDVAYLGSQGHSVLPAEYPLALSRPTLLYIPHGPRSLFDALLRANWSPAALERMILLGNRLDLYDDPTYSGTTSQSGTRAPSPAQGRKVVGAGAHGQATDEGGELAGGQEWITKAAPLFHIVPMPPTRDHLEAFNDLALEWVVPSSIAAAEAVGKLAREHVDLGAVQQTKPVGKDVTLEQAVKKLETLSLEQE</sequence>
<dbReference type="EMBL" id="CENE01000004">
    <property type="protein sequence ID" value="CEQ39879.1"/>
    <property type="molecule type" value="Genomic_DNA"/>
</dbReference>
<dbReference type="PANTHER" id="PTHR28626:SF3">
    <property type="entry name" value="SRR1-LIKE PROTEIN"/>
    <property type="match status" value="1"/>
</dbReference>
<dbReference type="OrthoDB" id="551431at2759"/>
<comment type="similarity">
    <text evidence="1">Belongs to the SRR1 family.</text>
</comment>
<dbReference type="PANTHER" id="PTHR28626">
    <property type="entry name" value="SRR1-LIKE PROTEIN"/>
    <property type="match status" value="1"/>
</dbReference>
<evidence type="ECO:0000313" key="5">
    <source>
        <dbReference type="Proteomes" id="UP000243876"/>
    </source>
</evidence>
<dbReference type="GO" id="GO:0005634">
    <property type="term" value="C:nucleus"/>
    <property type="evidence" value="ECO:0007669"/>
    <property type="project" value="TreeGrafter"/>
</dbReference>
<evidence type="ECO:0000256" key="1">
    <source>
        <dbReference type="ARBA" id="ARBA00009856"/>
    </source>
</evidence>
<dbReference type="InterPro" id="IPR012942">
    <property type="entry name" value="SRR1-like"/>
</dbReference>
<evidence type="ECO:0000313" key="4">
    <source>
        <dbReference type="EMBL" id="CEQ39879.1"/>
    </source>
</evidence>
<dbReference type="GO" id="GO:0005737">
    <property type="term" value="C:cytoplasm"/>
    <property type="evidence" value="ECO:0007669"/>
    <property type="project" value="TreeGrafter"/>
</dbReference>
<keyword evidence="5" id="KW-1185">Reference proteome</keyword>
<feature type="region of interest" description="Disordered" evidence="2">
    <location>
        <begin position="1"/>
        <end position="29"/>
    </location>
</feature>
<dbReference type="AlphaFoldDB" id="A0A0D6EIR6"/>
<reference evidence="5" key="1">
    <citation type="submission" date="2015-02" db="EMBL/GenBank/DDBJ databases">
        <authorList>
            <person name="Gon?alves P."/>
        </authorList>
    </citation>
    <scope>NUCLEOTIDE SEQUENCE [LARGE SCALE GENOMIC DNA]</scope>
</reference>
<name>A0A0D6EIR6_SPOSA</name>
<proteinExistence type="inferred from homology"/>
<dbReference type="Proteomes" id="UP000243876">
    <property type="component" value="Unassembled WGS sequence"/>
</dbReference>
<dbReference type="Pfam" id="PF07985">
    <property type="entry name" value="SRR1"/>
    <property type="match status" value="1"/>
</dbReference>
<evidence type="ECO:0000259" key="3">
    <source>
        <dbReference type="Pfam" id="PF07985"/>
    </source>
</evidence>